<name>A0A9X3BCE8_9PSED</name>
<reference evidence="1" key="1">
    <citation type="submission" date="2022-09" db="EMBL/GenBank/DDBJ databases">
        <authorList>
            <person name="Cesa-Luna C."/>
            <person name="Girard L."/>
            <person name="Lood C."/>
            <person name="Hofte M."/>
            <person name="De Mot R."/>
        </authorList>
    </citation>
    <scope>NUCLEOTIDE SEQUENCE</scope>
    <source>
        <strain evidence="1">B1M3-32</strain>
    </source>
</reference>
<keyword evidence="2" id="KW-1185">Reference proteome</keyword>
<dbReference type="SUPFAM" id="SSF50985">
    <property type="entry name" value="RCC1/BLIP-II"/>
    <property type="match status" value="1"/>
</dbReference>
<dbReference type="Gene3D" id="2.130.10.30">
    <property type="entry name" value="Regulator of chromosome condensation 1/beta-lactamase-inhibitor protein II"/>
    <property type="match status" value="2"/>
</dbReference>
<dbReference type="EMBL" id="JAOSKY010000004">
    <property type="protein sequence ID" value="MCU7248043.1"/>
    <property type="molecule type" value="Genomic_DNA"/>
</dbReference>
<comment type="caution">
    <text evidence="1">The sequence shown here is derived from an EMBL/GenBank/DDBJ whole genome shotgun (WGS) entry which is preliminary data.</text>
</comment>
<dbReference type="Proteomes" id="UP001139955">
    <property type="component" value="Unassembled WGS sequence"/>
</dbReference>
<protein>
    <submittedName>
        <fullName evidence="1">Uncharacterized protein</fullName>
    </submittedName>
</protein>
<dbReference type="RefSeq" id="WP_301621728.1">
    <property type="nucleotide sequence ID" value="NZ_JAOSKY010000004.1"/>
</dbReference>
<sequence>MNTRAEPVARNVIIIGETLTGGVVRGSYKYENADENPEGTSLYQWYLDDSPITGPAGTAVDLRIKEEYSGRSVVFAVTPVASTGETGKEVRSDAKKVSSDFQGISHGENESSFLKQVGNFSVHIPEPSDRVLVSTGGVFALLDPVTQQSYIHGQSGWGFPVPSDIINFLKNNPATRFFSTERDFGALVNNGPGNQLLVWGTNIPATHSVKLTDIKSVYSNRVCFAFIYKEGAPGSDRIGAIGLKGSGDVIPDLIQRALWFDEPVAIHATENAFAVRTVNGKVYAWGNAANGGTIDAQAQSYLDNMFVERIVAAAAAFCAIGRNGEIVTWGVGPNGGAIPAAKLESILNDGGVISVTAATTAFCAITRDRRKAVSWGLAGEGGTMSESASLIAVRGGVVMCKATRWAFCIITERGEAEAWGAPQYGGASLTQAVRDEIEAAVKDTQPRPADSKGHVGSRAITVPGVLSLYSNDVSYFLLSQHEDGRTRAVVVWGAKEHGGEMSSGVRQSLMASMIIGVYCTNGAYGVVGAQGPVYGAVMVWGATLAMEDAGEIPPELAQYLRSDVVELYSIKRYPFYQAPPPIPPRPDPSFAARRRDGSYVLWGGNVDNQYYKPEPE</sequence>
<reference evidence="1" key="2">
    <citation type="journal article" date="2023" name="mSystems">
        <title>Charting the Lipopeptidome of Nonpathogenic Pseudomonas.</title>
        <authorList>
            <person name="Cesa-Luna C."/>
            <person name="Geudens N."/>
            <person name="Girard L."/>
            <person name="De Roo V."/>
            <person name="Maklad H.R."/>
            <person name="Martins J.C."/>
            <person name="Hofte M."/>
            <person name="De Mot R."/>
        </authorList>
    </citation>
    <scope>NUCLEOTIDE SEQUENCE</scope>
    <source>
        <strain evidence="1">B1M3-32</strain>
    </source>
</reference>
<organism evidence="1 2">
    <name type="scientific">Pseudomonas koreensis</name>
    <dbReference type="NCBI Taxonomy" id="198620"/>
    <lineage>
        <taxon>Bacteria</taxon>
        <taxon>Pseudomonadati</taxon>
        <taxon>Pseudomonadota</taxon>
        <taxon>Gammaproteobacteria</taxon>
        <taxon>Pseudomonadales</taxon>
        <taxon>Pseudomonadaceae</taxon>
        <taxon>Pseudomonas</taxon>
    </lineage>
</organism>
<accession>A0A9X3BCE8</accession>
<dbReference type="InterPro" id="IPR009091">
    <property type="entry name" value="RCC1/BLIP-II"/>
</dbReference>
<proteinExistence type="predicted"/>
<dbReference type="AlphaFoldDB" id="A0A9X3BCE8"/>
<gene>
    <name evidence="1" type="ORF">OC940_09555</name>
</gene>
<evidence type="ECO:0000313" key="2">
    <source>
        <dbReference type="Proteomes" id="UP001139955"/>
    </source>
</evidence>
<evidence type="ECO:0000313" key="1">
    <source>
        <dbReference type="EMBL" id="MCU7248043.1"/>
    </source>
</evidence>